<dbReference type="AlphaFoldDB" id="A0A7W7NZL9"/>
<reference evidence="2 3" key="1">
    <citation type="submission" date="2020-08" db="EMBL/GenBank/DDBJ databases">
        <title>Functional genomics of gut bacteria from endangered species of beetles.</title>
        <authorList>
            <person name="Carlos-Shanley C."/>
        </authorList>
    </citation>
    <scope>NUCLEOTIDE SEQUENCE [LARGE SCALE GENOMIC DNA]</scope>
    <source>
        <strain evidence="2 3">S00179</strain>
    </source>
</reference>
<comment type="caution">
    <text evidence="2">The sequence shown here is derived from an EMBL/GenBank/DDBJ whole genome shotgun (WGS) entry which is preliminary data.</text>
</comment>
<dbReference type="EMBL" id="JACHLI010000001">
    <property type="protein sequence ID" value="MBB4861724.1"/>
    <property type="molecule type" value="Genomic_DNA"/>
</dbReference>
<protein>
    <recommendedName>
        <fullName evidence="4">Lipoprotein</fullName>
    </recommendedName>
</protein>
<organism evidence="2 3">
    <name type="scientific">Pseudomonas nitroreducens</name>
    <dbReference type="NCBI Taxonomy" id="46680"/>
    <lineage>
        <taxon>Bacteria</taxon>
        <taxon>Pseudomonadati</taxon>
        <taxon>Pseudomonadota</taxon>
        <taxon>Gammaproteobacteria</taxon>
        <taxon>Pseudomonadales</taxon>
        <taxon>Pseudomonadaceae</taxon>
        <taxon>Pseudomonas</taxon>
    </lineage>
</organism>
<evidence type="ECO:0000313" key="3">
    <source>
        <dbReference type="Proteomes" id="UP000566995"/>
    </source>
</evidence>
<feature type="signal peptide" evidence="1">
    <location>
        <begin position="1"/>
        <end position="17"/>
    </location>
</feature>
<keyword evidence="1" id="KW-0732">Signal</keyword>
<accession>A0A7W7NZL9</accession>
<evidence type="ECO:0000313" key="2">
    <source>
        <dbReference type="EMBL" id="MBB4861724.1"/>
    </source>
</evidence>
<evidence type="ECO:0008006" key="4">
    <source>
        <dbReference type="Google" id="ProtNLM"/>
    </source>
</evidence>
<dbReference type="PROSITE" id="PS51257">
    <property type="entry name" value="PROKAR_LIPOPROTEIN"/>
    <property type="match status" value="1"/>
</dbReference>
<gene>
    <name evidence="2" type="ORF">HNP46_000535</name>
</gene>
<feature type="chain" id="PRO_5030961581" description="Lipoprotein" evidence="1">
    <location>
        <begin position="18"/>
        <end position="199"/>
    </location>
</feature>
<dbReference type="RefSeq" id="WP_184585974.1">
    <property type="nucleotide sequence ID" value="NZ_JACHLI010000001.1"/>
</dbReference>
<proteinExistence type="predicted"/>
<sequence>MKMKLALLCALALGVSACGIFSDRLETQTVDGWKFPGTAAIAKEQQFTDCKEGKFSATCVRYQKTALFGVPALIVGVTIDGRDNFAAHPGREAAPFLRGIPFDKLSYRSISFAFADAKPVEKALEVEGWVMGETGEAGIQTVYVHEGIKAKILMKGANLTLAPASSAEVKEQLAIHQKRIDDGQLAQVKGESLVDYMKR</sequence>
<name>A0A7W7NZL9_PSENT</name>
<dbReference type="Proteomes" id="UP000566995">
    <property type="component" value="Unassembled WGS sequence"/>
</dbReference>
<evidence type="ECO:0000256" key="1">
    <source>
        <dbReference type="SAM" id="SignalP"/>
    </source>
</evidence>